<evidence type="ECO:0000256" key="7">
    <source>
        <dbReference type="ARBA" id="ARBA00022777"/>
    </source>
</evidence>
<evidence type="ECO:0000313" key="11">
    <source>
        <dbReference type="EMBL" id="OAR00536.1"/>
    </source>
</evidence>
<feature type="binding site" evidence="10">
    <location>
        <position position="42"/>
    </location>
    <ligand>
        <name>ATP</name>
        <dbReference type="ChEBI" id="CHEBI:30616"/>
    </ligand>
</feature>
<feature type="binding site" evidence="10">
    <location>
        <position position="133"/>
    </location>
    <ligand>
        <name>ATP</name>
        <dbReference type="ChEBI" id="CHEBI:30616"/>
    </ligand>
</feature>
<comment type="catalytic activity">
    <reaction evidence="1 10">
        <text>AMP + ATP = 2 ADP</text>
        <dbReference type="Rhea" id="RHEA:12973"/>
        <dbReference type="ChEBI" id="CHEBI:30616"/>
        <dbReference type="ChEBI" id="CHEBI:456215"/>
        <dbReference type="ChEBI" id="CHEBI:456216"/>
        <dbReference type="EC" id="2.7.4.3"/>
    </reaction>
</comment>
<dbReference type="PANTHER" id="PTHR12595">
    <property type="entry name" value="POS9-ACTIVATING FACTOR FAP7-RELATED"/>
    <property type="match status" value="1"/>
</dbReference>
<dbReference type="SUPFAM" id="SSF52540">
    <property type="entry name" value="P-loop containing nucleoside triphosphate hydrolases"/>
    <property type="match status" value="1"/>
</dbReference>
<dbReference type="GO" id="GO:0006364">
    <property type="term" value="P:rRNA processing"/>
    <property type="evidence" value="ECO:0007669"/>
    <property type="project" value="UniProtKB-KW"/>
</dbReference>
<keyword evidence="5 10" id="KW-0808">Transferase</keyword>
<dbReference type="FunFam" id="3.40.50.300:FF:000372">
    <property type="entry name" value="Adenylate kinase isoenzyme 6 homolog"/>
    <property type="match status" value="1"/>
</dbReference>
<dbReference type="OMA" id="QCEIFGT"/>
<protein>
    <recommendedName>
        <fullName evidence="10">Adenylate kinase isoenzyme 6 homolog</fullName>
        <shortName evidence="10">AK6</shortName>
        <ecNumber evidence="10">2.7.4.3</ecNumber>
    </recommendedName>
    <alternativeName>
        <fullName evidence="10">Dual activity adenylate kinase/ATPase</fullName>
        <shortName evidence="10">AK/ATPase</shortName>
    </alternativeName>
</protein>
<dbReference type="HAMAP" id="MF_00039">
    <property type="entry name" value="Adenylate_kinase_AK6"/>
    <property type="match status" value="1"/>
</dbReference>
<reference evidence="11 12" key="1">
    <citation type="submission" date="2016-03" db="EMBL/GenBank/DDBJ databases">
        <title>Fine-scale spatial genetic structure of a fungal parasite of coffee scale insects.</title>
        <authorList>
            <person name="Jackson D."/>
            <person name="Zemenick K.A."/>
            <person name="Malloure B."/>
            <person name="Quandt C.A."/>
            <person name="James T.Y."/>
        </authorList>
    </citation>
    <scope>NUCLEOTIDE SEQUENCE [LARGE SCALE GENOMIC DNA]</scope>
    <source>
        <strain evidence="11 12">UM487</strain>
    </source>
</reference>
<dbReference type="OrthoDB" id="10251185at2759"/>
<feature type="binding site" evidence="10">
    <location>
        <position position="39"/>
    </location>
    <ligand>
        <name>ATP</name>
        <dbReference type="ChEBI" id="CHEBI:30616"/>
    </ligand>
</feature>
<name>A0A179ICY8_CORDF</name>
<evidence type="ECO:0000256" key="6">
    <source>
        <dbReference type="ARBA" id="ARBA00022741"/>
    </source>
</evidence>
<evidence type="ECO:0000256" key="3">
    <source>
        <dbReference type="ARBA" id="ARBA00022517"/>
    </source>
</evidence>
<dbReference type="InterPro" id="IPR020618">
    <property type="entry name" value="Adenyl_kinase_AK6"/>
</dbReference>
<organism evidence="11 12">
    <name type="scientific">Cordyceps confragosa</name>
    <name type="common">Lecanicillium lecanii</name>
    <dbReference type="NCBI Taxonomy" id="2714763"/>
    <lineage>
        <taxon>Eukaryota</taxon>
        <taxon>Fungi</taxon>
        <taxon>Dikarya</taxon>
        <taxon>Ascomycota</taxon>
        <taxon>Pezizomycotina</taxon>
        <taxon>Sordariomycetes</taxon>
        <taxon>Hypocreomycetidae</taxon>
        <taxon>Hypocreales</taxon>
        <taxon>Cordycipitaceae</taxon>
        <taxon>Akanthomyces</taxon>
    </lineage>
</organism>
<keyword evidence="3 10" id="KW-0690">Ribosome biogenesis</keyword>
<dbReference type="Gene3D" id="3.40.50.300">
    <property type="entry name" value="P-loop containing nucleotide triphosphate hydrolases"/>
    <property type="match status" value="1"/>
</dbReference>
<comment type="subunit">
    <text evidence="10">Interacts with small ribosomal subunit protein uS11. Not a structural component of 43S pre-ribosomes, but transiently interacts with them by binding to uS11.</text>
</comment>
<dbReference type="EMBL" id="LUKN01001650">
    <property type="protein sequence ID" value="OAR00536.1"/>
    <property type="molecule type" value="Genomic_DNA"/>
</dbReference>
<dbReference type="InterPro" id="IPR027417">
    <property type="entry name" value="P-loop_NTPase"/>
</dbReference>
<keyword evidence="8 10" id="KW-0067">ATP-binding</keyword>
<evidence type="ECO:0000256" key="9">
    <source>
        <dbReference type="ARBA" id="ARBA00023242"/>
    </source>
</evidence>
<keyword evidence="12" id="KW-1185">Reference proteome</keyword>
<comment type="function">
    <text evidence="10">Broad-specificity nucleoside monophosphate (NMP) kinase that catalyzes the reversible transfer of the terminal phosphate group between nucleoside triphosphates and monophosphates. Has also ATPase activity. Involved in the late cytoplasmic maturation steps of the 40S ribosomal particles, specifically 18S rRNA maturation. While NMP activity is not required for ribosome maturation, ATPase activity is. Associates transiently with small ribosomal subunit protein uS11. ATP hydrolysis breaks the interaction with uS11. May temporarily remove uS11 from the ribosome to enable a conformational change of the ribosomal RNA that is needed for the final maturation step of the small ribosomal subunit. Its NMP activity may have a role in nuclear energy homeostasis.</text>
</comment>
<dbReference type="PANTHER" id="PTHR12595:SF0">
    <property type="entry name" value="ADENYLATE KINASE ISOENZYME 6"/>
    <property type="match status" value="1"/>
</dbReference>
<sequence>MWDNIFLVFSARIIASWPSRFTAMRQSPNIIITGTPGVGKTTHCDGLAEKLGLRHISVNQIVKDKHCHEGWDEDFQSWIVDEDKLLDAIENEMKQGGCLIDWHACDLFPKSWIDLVVVLRVDSATLYDRLKARSYAEAKLQENLDSEIMEVLLQEARDSYDDEIVIELTSNTSDEMEANVDRIEAWVRQWKADNK</sequence>
<evidence type="ECO:0000256" key="10">
    <source>
        <dbReference type="HAMAP-Rule" id="MF_03173"/>
    </source>
</evidence>
<evidence type="ECO:0000256" key="2">
    <source>
        <dbReference type="ARBA" id="ARBA00022490"/>
    </source>
</evidence>
<evidence type="ECO:0000313" key="12">
    <source>
        <dbReference type="Proteomes" id="UP000243081"/>
    </source>
</evidence>
<evidence type="ECO:0000256" key="5">
    <source>
        <dbReference type="ARBA" id="ARBA00022679"/>
    </source>
</evidence>
<dbReference type="GO" id="GO:0016887">
    <property type="term" value="F:ATP hydrolysis activity"/>
    <property type="evidence" value="ECO:0007669"/>
    <property type="project" value="UniProtKB-UniRule"/>
</dbReference>
<dbReference type="GO" id="GO:0004017">
    <property type="term" value="F:AMP kinase activity"/>
    <property type="evidence" value="ECO:0007669"/>
    <property type="project" value="UniProtKB-UniRule"/>
</dbReference>
<comment type="caution">
    <text evidence="10">Lacks conserved residue(s) required for the propagation of feature annotation.</text>
</comment>
<evidence type="ECO:0000256" key="8">
    <source>
        <dbReference type="ARBA" id="ARBA00022840"/>
    </source>
</evidence>
<evidence type="ECO:0000256" key="1">
    <source>
        <dbReference type="ARBA" id="ARBA00000582"/>
    </source>
</evidence>
<keyword evidence="2 10" id="KW-0963">Cytoplasm</keyword>
<feature type="binding site" evidence="10">
    <location>
        <position position="40"/>
    </location>
    <ligand>
        <name>ATP</name>
        <dbReference type="ChEBI" id="CHEBI:30616"/>
    </ligand>
</feature>
<proteinExistence type="inferred from homology"/>
<comment type="catalytic activity">
    <reaction evidence="10">
        <text>ATP + H2O = ADP + phosphate + H(+)</text>
        <dbReference type="Rhea" id="RHEA:13065"/>
        <dbReference type="ChEBI" id="CHEBI:15377"/>
        <dbReference type="ChEBI" id="CHEBI:15378"/>
        <dbReference type="ChEBI" id="CHEBI:30616"/>
        <dbReference type="ChEBI" id="CHEBI:43474"/>
        <dbReference type="ChEBI" id="CHEBI:456216"/>
    </reaction>
</comment>
<dbReference type="AlphaFoldDB" id="A0A179ICY8"/>
<keyword evidence="6 10" id="KW-0547">Nucleotide-binding</keyword>
<dbReference type="GO" id="GO:0042274">
    <property type="term" value="P:ribosomal small subunit biogenesis"/>
    <property type="evidence" value="ECO:0007669"/>
    <property type="project" value="UniProtKB-UniRule"/>
</dbReference>
<feature type="binding site" evidence="10">
    <location>
        <position position="41"/>
    </location>
    <ligand>
        <name>ATP</name>
        <dbReference type="ChEBI" id="CHEBI:30616"/>
    </ligand>
</feature>
<dbReference type="Pfam" id="PF13238">
    <property type="entry name" value="AAA_18"/>
    <property type="match status" value="1"/>
</dbReference>
<keyword evidence="9 10" id="KW-0539">Nucleus</keyword>
<evidence type="ECO:0000256" key="4">
    <source>
        <dbReference type="ARBA" id="ARBA00022552"/>
    </source>
</evidence>
<dbReference type="Proteomes" id="UP000243081">
    <property type="component" value="Unassembled WGS sequence"/>
</dbReference>
<feature type="binding site" evidence="10">
    <location>
        <position position="37"/>
    </location>
    <ligand>
        <name>ATP</name>
        <dbReference type="ChEBI" id="CHEBI:30616"/>
    </ligand>
</feature>
<keyword evidence="7 10" id="KW-0418">Kinase</keyword>
<gene>
    <name evidence="11" type="ORF">LLEC1_00508</name>
</gene>
<feature type="region of interest" description="LID" evidence="10">
    <location>
        <begin position="132"/>
        <end position="142"/>
    </location>
</feature>
<dbReference type="EC" id="2.7.4.3" evidence="10"/>
<comment type="caution">
    <text evidence="11">The sequence shown here is derived from an EMBL/GenBank/DDBJ whole genome shotgun (WGS) entry which is preliminary data.</text>
</comment>
<comment type="subcellular location">
    <subcellularLocation>
        <location evidence="10">Cytoplasm</location>
    </subcellularLocation>
    <subcellularLocation>
        <location evidence="10">Nucleus</location>
    </subcellularLocation>
</comment>
<comment type="similarity">
    <text evidence="10">Belongs to the adenylate kinase family. AK6 subfamily.</text>
</comment>
<dbReference type="GO" id="GO:0005634">
    <property type="term" value="C:nucleus"/>
    <property type="evidence" value="ECO:0007669"/>
    <property type="project" value="UniProtKB-SubCell"/>
</dbReference>
<feature type="region of interest" description="NMPbind" evidence="10">
    <location>
        <begin position="57"/>
        <end position="80"/>
    </location>
</feature>
<dbReference type="GO" id="GO:0005737">
    <property type="term" value="C:cytoplasm"/>
    <property type="evidence" value="ECO:0007669"/>
    <property type="project" value="UniProtKB-SubCell"/>
</dbReference>
<dbReference type="GO" id="GO:0005524">
    <property type="term" value="F:ATP binding"/>
    <property type="evidence" value="ECO:0007669"/>
    <property type="project" value="UniProtKB-KW"/>
</dbReference>
<keyword evidence="4 10" id="KW-0698">rRNA processing</keyword>
<accession>A0A179ICY8</accession>